<proteinExistence type="predicted"/>
<gene>
    <name evidence="1" type="ORF">CPAG_06716</name>
</gene>
<reference evidence="2" key="2">
    <citation type="journal article" date="2009" name="Genome Res.">
        <title>Comparative genomic analyses of the human fungal pathogens Coccidioides and their relatives.</title>
        <authorList>
            <person name="Sharpton T.J."/>
            <person name="Stajich J.E."/>
            <person name="Rounsley S.D."/>
            <person name="Gardner M.J."/>
            <person name="Wortman J.R."/>
            <person name="Jordar V.S."/>
            <person name="Maiti R."/>
            <person name="Kodira C.D."/>
            <person name="Neafsey D.E."/>
            <person name="Zeng Q."/>
            <person name="Hung C.-Y."/>
            <person name="McMahan C."/>
            <person name="Muszewska A."/>
            <person name="Grynberg M."/>
            <person name="Mandel M.A."/>
            <person name="Kellner E.M."/>
            <person name="Barker B.M."/>
            <person name="Galgiani J.N."/>
            <person name="Orbach M.J."/>
            <person name="Kirkland T.N."/>
            <person name="Cole G.T."/>
            <person name="Henn M.R."/>
            <person name="Birren B.W."/>
            <person name="Taylor J.W."/>
        </authorList>
    </citation>
    <scope>NUCLEOTIDE SEQUENCE [LARGE SCALE GENOMIC DNA]</scope>
    <source>
        <strain evidence="2">RMSCC 3488</strain>
    </source>
</reference>
<reference evidence="2" key="3">
    <citation type="journal article" date="2010" name="Genome Res.">
        <title>Population genomic sequencing of Coccidioides fungi reveals recent hybridization and transposon control.</title>
        <authorList>
            <person name="Neafsey D.E."/>
            <person name="Barker B.M."/>
            <person name="Sharpton T.J."/>
            <person name="Stajich J.E."/>
            <person name="Park D.J."/>
            <person name="Whiston E."/>
            <person name="Hung C.-Y."/>
            <person name="McMahan C."/>
            <person name="White J."/>
            <person name="Sykes S."/>
            <person name="Heiman D."/>
            <person name="Young S."/>
            <person name="Zeng Q."/>
            <person name="Abouelleil A."/>
            <person name="Aftuck L."/>
            <person name="Bessette D."/>
            <person name="Brown A."/>
            <person name="FitzGerald M."/>
            <person name="Lui A."/>
            <person name="Macdonald J.P."/>
            <person name="Priest M."/>
            <person name="Orbach M.J."/>
            <person name="Galgiani J.N."/>
            <person name="Kirkland T.N."/>
            <person name="Cole G.T."/>
            <person name="Birren B.W."/>
            <person name="Henn M.R."/>
            <person name="Taylor J.W."/>
            <person name="Rounsley S.D."/>
        </authorList>
    </citation>
    <scope>NUCLEOTIDE SEQUENCE [LARGE SCALE GENOMIC DNA]</scope>
    <source>
        <strain evidence="2">RMSCC 3488</strain>
    </source>
</reference>
<name>A0A0J6FNA8_COCPO</name>
<organism evidence="1 2">
    <name type="scientific">Coccidioides posadasii RMSCC 3488</name>
    <dbReference type="NCBI Taxonomy" id="454284"/>
    <lineage>
        <taxon>Eukaryota</taxon>
        <taxon>Fungi</taxon>
        <taxon>Dikarya</taxon>
        <taxon>Ascomycota</taxon>
        <taxon>Pezizomycotina</taxon>
        <taxon>Eurotiomycetes</taxon>
        <taxon>Eurotiomycetidae</taxon>
        <taxon>Onygenales</taxon>
        <taxon>Onygenaceae</taxon>
        <taxon>Coccidioides</taxon>
    </lineage>
</organism>
<protein>
    <submittedName>
        <fullName evidence="1">Uncharacterized protein</fullName>
    </submittedName>
</protein>
<dbReference type="Proteomes" id="UP000054567">
    <property type="component" value="Unassembled WGS sequence"/>
</dbReference>
<dbReference type="AlphaFoldDB" id="A0A0J6FNA8"/>
<reference evidence="1 2" key="1">
    <citation type="submission" date="2007-06" db="EMBL/GenBank/DDBJ databases">
        <title>The Genome Sequence of Coccidioides posadasii RMSCC_3488.</title>
        <authorList>
            <consortium name="Coccidioides Genome Resources Consortium"/>
            <consortium name="The Broad Institute Genome Sequencing Platform"/>
            <person name="Henn M.R."/>
            <person name="Sykes S."/>
            <person name="Young S."/>
            <person name="Jaffe D."/>
            <person name="Berlin A."/>
            <person name="Alvarez P."/>
            <person name="Butler J."/>
            <person name="Gnerre S."/>
            <person name="Grabherr M."/>
            <person name="Mauceli E."/>
            <person name="Brockman W."/>
            <person name="Kodira C."/>
            <person name="Alvarado L."/>
            <person name="Zeng Q."/>
            <person name="Crawford M."/>
            <person name="Antoine C."/>
            <person name="Devon K."/>
            <person name="Galgiani J."/>
            <person name="Orsborn K."/>
            <person name="Lewis M.L."/>
            <person name="Nusbaum C."/>
            <person name="Galagan J."/>
            <person name="Birren B."/>
        </authorList>
    </citation>
    <scope>NUCLEOTIDE SEQUENCE [LARGE SCALE GENOMIC DNA]</scope>
    <source>
        <strain evidence="1 2">RMSCC 3488</strain>
    </source>
</reference>
<dbReference type="VEuPathDB" id="FungiDB:CPAG_06716"/>
<evidence type="ECO:0000313" key="1">
    <source>
        <dbReference type="EMBL" id="KMM70404.1"/>
    </source>
</evidence>
<dbReference type="EMBL" id="DS268112">
    <property type="protein sequence ID" value="KMM70404.1"/>
    <property type="molecule type" value="Genomic_DNA"/>
</dbReference>
<evidence type="ECO:0000313" key="2">
    <source>
        <dbReference type="Proteomes" id="UP000054567"/>
    </source>
</evidence>
<sequence length="108" mass="12798">MWLLSSFHECEDFHNSDTIRLMKRNDSQTRRKRFAWSSRRMLLLGVILKETRSLFTVESDVHANHEILGQQAHCPMTDGFPRLWECCVRENPPDMLSKQPVPKQYSSY</sequence>
<accession>A0A0J6FNA8</accession>